<proteinExistence type="predicted"/>
<organism evidence="2 3">
    <name type="scientific">Sistotremastrum niveocremeum HHB9708</name>
    <dbReference type="NCBI Taxonomy" id="1314777"/>
    <lineage>
        <taxon>Eukaryota</taxon>
        <taxon>Fungi</taxon>
        <taxon>Dikarya</taxon>
        <taxon>Basidiomycota</taxon>
        <taxon>Agaricomycotina</taxon>
        <taxon>Agaricomycetes</taxon>
        <taxon>Sistotremastrales</taxon>
        <taxon>Sistotremastraceae</taxon>
        <taxon>Sertulicium</taxon>
        <taxon>Sertulicium niveocremeum</taxon>
    </lineage>
</organism>
<dbReference type="SMART" id="SM00028">
    <property type="entry name" value="TPR"/>
    <property type="match status" value="7"/>
</dbReference>
<dbReference type="AlphaFoldDB" id="A0A164NF65"/>
<evidence type="ECO:0000313" key="3">
    <source>
        <dbReference type="Proteomes" id="UP000076722"/>
    </source>
</evidence>
<dbReference type="STRING" id="1314777.A0A164NF65"/>
<dbReference type="SUPFAM" id="SSF48452">
    <property type="entry name" value="TPR-like"/>
    <property type="match status" value="2"/>
</dbReference>
<dbReference type="InterPro" id="IPR027417">
    <property type="entry name" value="P-loop_NTPase"/>
</dbReference>
<dbReference type="InterPro" id="IPR011990">
    <property type="entry name" value="TPR-like_helical_dom_sf"/>
</dbReference>
<dbReference type="Pfam" id="PF20703">
    <property type="entry name" value="nSTAND1"/>
    <property type="match status" value="1"/>
</dbReference>
<gene>
    <name evidence="2" type="ORF">SISNIDRAFT_490888</name>
</gene>
<accession>A0A164NF65</accession>
<dbReference type="SUPFAM" id="SSF52540">
    <property type="entry name" value="P-loop containing nucleoside triphosphate hydrolases"/>
    <property type="match status" value="1"/>
</dbReference>
<protein>
    <submittedName>
        <fullName evidence="2">TPR-like protein</fullName>
    </submittedName>
</protein>
<evidence type="ECO:0000313" key="2">
    <source>
        <dbReference type="EMBL" id="KZS87653.1"/>
    </source>
</evidence>
<dbReference type="PANTHER" id="PTHR47691:SF3">
    <property type="entry name" value="HTH-TYPE TRANSCRIPTIONAL REGULATOR RV0890C-RELATED"/>
    <property type="match status" value="1"/>
</dbReference>
<dbReference type="PANTHER" id="PTHR47691">
    <property type="entry name" value="REGULATOR-RELATED"/>
    <property type="match status" value="1"/>
</dbReference>
<reference evidence="2 3" key="1">
    <citation type="journal article" date="2016" name="Mol. Biol. Evol.">
        <title>Comparative Genomics of Early-Diverging Mushroom-Forming Fungi Provides Insights into the Origins of Lignocellulose Decay Capabilities.</title>
        <authorList>
            <person name="Nagy L.G."/>
            <person name="Riley R."/>
            <person name="Tritt A."/>
            <person name="Adam C."/>
            <person name="Daum C."/>
            <person name="Floudas D."/>
            <person name="Sun H."/>
            <person name="Yadav J.S."/>
            <person name="Pangilinan J."/>
            <person name="Larsson K.H."/>
            <person name="Matsuura K."/>
            <person name="Barry K."/>
            <person name="Labutti K."/>
            <person name="Kuo R."/>
            <person name="Ohm R.A."/>
            <person name="Bhattacharya S.S."/>
            <person name="Shirouzu T."/>
            <person name="Yoshinaga Y."/>
            <person name="Martin F.M."/>
            <person name="Grigoriev I.V."/>
            <person name="Hibbett D.S."/>
        </authorList>
    </citation>
    <scope>NUCLEOTIDE SEQUENCE [LARGE SCALE GENOMIC DNA]</scope>
    <source>
        <strain evidence="2 3">HHB9708</strain>
    </source>
</reference>
<dbReference type="InterPro" id="IPR059179">
    <property type="entry name" value="MLKL-like_MCAfunc"/>
</dbReference>
<dbReference type="CDD" id="cd21037">
    <property type="entry name" value="MLKL_NTD"/>
    <property type="match status" value="1"/>
</dbReference>
<dbReference type="InterPro" id="IPR019734">
    <property type="entry name" value="TPR_rpt"/>
</dbReference>
<dbReference type="Proteomes" id="UP000076722">
    <property type="component" value="Unassembled WGS sequence"/>
</dbReference>
<feature type="domain" description="Novel STAND NTPase 1" evidence="1">
    <location>
        <begin position="198"/>
        <end position="336"/>
    </location>
</feature>
<dbReference type="EMBL" id="KV419446">
    <property type="protein sequence ID" value="KZS87653.1"/>
    <property type="molecule type" value="Genomic_DNA"/>
</dbReference>
<evidence type="ECO:0000259" key="1">
    <source>
        <dbReference type="Pfam" id="PF20703"/>
    </source>
</evidence>
<sequence>MAPNRRNSTVLLQGLVNIAAVSSPLEIKSLAAVSYPILSTAQTARTAREEAIRVGERAAELATAISSSIPAQTSLNHEMIHIIENVTSSLREIQDELSGVPKEDGLKGTLQTSKIQSTSKRCEDILDGAISRFLLQVTLRNKRLSDEIQSRIGVTEGALQSSMEKIRRKELDLIAQRLDGVVMHGTRRSPVLLPMPPEIFHGREKEVDAIVDLLGTEGAHCAILGTGGMGKTSLALKVLHDSKVIETFATRRHFIPCESATDADSLLVLLSSHFDMTPRGFLPTLSRILRTTRRRVLLVLDNLETCWEPSSGREKVEALLSKLTECVGLNLLVTMRGAERPSNVRWHRPFLPVLSTLTPNAATQTFLEISDAPQDDPIIPQLVKRLEYIPLAIVLLANLAQSTTCEELLRRWEETHTEMLTRGHDTRLSSLDVSIGLTLDSERLVAVPEANIVLKALSLLPDGLAQADLLQSVSLKPAECSAAVAALKRVAVLSQSSADERLRLLSPIADFVRATRPMDAAEFVPILNHFLALQSSVEWGKQNPGNPNALEQFASHSANLHQVLRFAILHRIQTADVIRAITKTTILDSVHGADSTTPFLIHEARKASQELGDRELEAACVVEVYKTKRIFVSQPTTPKQDVAHYEEALEICRRLGDKKSEVSLMMILAGTRLRTASSLDKVAATFQEALTLSREISYPRGIANCLRGLADVAFASGNLKDAVQFATDSMKVSEQHSLFQVTAHCLEVLAKVYDVRGAFPLALRYFQRALQTLEVYFPGHSGRGHILHALGDLYFKMSMLPQAREAYLGAYNVFAQMSQQDWMHAIRFYLAKIVLMQGQIDDAVPQIHVTLRFFAERQFTDTAYCLTTLGRVEMLRGNNSLAYSYLHESLAYYRKLHTQGTYLWGESSMLMGDLLLKEQRPISALVSYTRAVVIERQRSDIVGLAEAIRRLGDAFRQLSDIDTAKACYDVTLSMIGFLGVRGPIADCLVSMGKVSLLEGDIHGAREHFLKADKLYHLGDLSVGETETAHLLSQTA</sequence>
<dbReference type="InterPro" id="IPR049052">
    <property type="entry name" value="nSTAND1"/>
</dbReference>
<keyword evidence="3" id="KW-1185">Reference proteome</keyword>
<name>A0A164NF65_9AGAM</name>
<dbReference type="Gene3D" id="3.40.50.300">
    <property type="entry name" value="P-loop containing nucleotide triphosphate hydrolases"/>
    <property type="match status" value="1"/>
</dbReference>
<dbReference type="Gene3D" id="1.25.40.10">
    <property type="entry name" value="Tetratricopeptide repeat domain"/>
    <property type="match status" value="3"/>
</dbReference>